<comment type="caution">
    <text evidence="1">The sequence shown here is derived from an EMBL/GenBank/DDBJ whole genome shotgun (WGS) entry which is preliminary data.</text>
</comment>
<dbReference type="EMBL" id="DYXD01000116">
    <property type="protein sequence ID" value="HJF07600.1"/>
    <property type="molecule type" value="Genomic_DNA"/>
</dbReference>
<reference evidence="1" key="1">
    <citation type="journal article" date="2021" name="PeerJ">
        <title>Extensive microbial diversity within the chicken gut microbiome revealed by metagenomics and culture.</title>
        <authorList>
            <person name="Gilroy R."/>
            <person name="Ravi A."/>
            <person name="Getino M."/>
            <person name="Pursley I."/>
            <person name="Horton D.L."/>
            <person name="Alikhan N.F."/>
            <person name="Baker D."/>
            <person name="Gharbi K."/>
            <person name="Hall N."/>
            <person name="Watson M."/>
            <person name="Adriaenssens E.M."/>
            <person name="Foster-Nyarko E."/>
            <person name="Jarju S."/>
            <person name="Secka A."/>
            <person name="Antonio M."/>
            <person name="Oren A."/>
            <person name="Chaudhuri R.R."/>
            <person name="La Ragione R."/>
            <person name="Hildebrand F."/>
            <person name="Pallen M.J."/>
        </authorList>
    </citation>
    <scope>NUCLEOTIDE SEQUENCE</scope>
    <source>
        <strain evidence="1">CHK165-8395</strain>
    </source>
</reference>
<name>A0A921K2V1_9BACT</name>
<evidence type="ECO:0000313" key="2">
    <source>
        <dbReference type="Proteomes" id="UP000718012"/>
    </source>
</evidence>
<sequence>MVIDGGYYISERTSNEKPYAHIDSGALYLPFDVGDNEAEEGGYAFSEYRITVPITDDIPADVLKQIIAQVPDVTDAINDTLIAVFGNSASIKKTSDYKTAIEATKEKISDDDDKTFGIACKGIFPTWVRGNYIVGDVTTDPDTGYPYECITPHDSIINTGEDYTIKNRTLWKPWHSRKAEYALPWEAPTGAHDMYKAGEYMIWTDGTVKKCLMDTNFSPTEYAQAWEDA</sequence>
<proteinExistence type="predicted"/>
<accession>A0A921K2V1</accession>
<dbReference type="Proteomes" id="UP000718012">
    <property type="component" value="Unassembled WGS sequence"/>
</dbReference>
<dbReference type="AlphaFoldDB" id="A0A921K2V1"/>
<organism evidence="1 2">
    <name type="scientific">Phocaeicola coprocola</name>
    <dbReference type="NCBI Taxonomy" id="310298"/>
    <lineage>
        <taxon>Bacteria</taxon>
        <taxon>Pseudomonadati</taxon>
        <taxon>Bacteroidota</taxon>
        <taxon>Bacteroidia</taxon>
        <taxon>Bacteroidales</taxon>
        <taxon>Bacteroidaceae</taxon>
        <taxon>Phocaeicola</taxon>
    </lineage>
</organism>
<reference evidence="1" key="2">
    <citation type="submission" date="2021-09" db="EMBL/GenBank/DDBJ databases">
        <authorList>
            <person name="Gilroy R."/>
        </authorList>
    </citation>
    <scope>NUCLEOTIDE SEQUENCE</scope>
    <source>
        <strain evidence="1">CHK165-8395</strain>
    </source>
</reference>
<gene>
    <name evidence="1" type="ORF">K8U81_05335</name>
</gene>
<evidence type="ECO:0000313" key="1">
    <source>
        <dbReference type="EMBL" id="HJF07600.1"/>
    </source>
</evidence>
<protein>
    <submittedName>
        <fullName evidence="1">Uncharacterized protein</fullName>
    </submittedName>
</protein>